<feature type="domain" description="K Homology" evidence="1">
    <location>
        <begin position="464"/>
        <end position="544"/>
    </location>
</feature>
<dbReference type="GO" id="GO:0003676">
    <property type="term" value="F:nucleic acid binding"/>
    <property type="evidence" value="ECO:0007669"/>
    <property type="project" value="InterPro"/>
</dbReference>
<dbReference type="SMART" id="SM00322">
    <property type="entry name" value="KH"/>
    <property type="match status" value="4"/>
</dbReference>
<dbReference type="GeneID" id="30146817"/>
<dbReference type="RefSeq" id="XP_018985404.1">
    <property type="nucleotide sequence ID" value="XM_019128964.1"/>
</dbReference>
<feature type="domain" description="K Homology" evidence="1">
    <location>
        <begin position="53"/>
        <end position="118"/>
    </location>
</feature>
<keyword evidence="3" id="KW-1185">Reference proteome</keyword>
<feature type="domain" description="K Homology" evidence="1">
    <location>
        <begin position="283"/>
        <end position="361"/>
    </location>
</feature>
<evidence type="ECO:0000259" key="1">
    <source>
        <dbReference type="SMART" id="SM00322"/>
    </source>
</evidence>
<proteinExistence type="predicted"/>
<reference evidence="3" key="1">
    <citation type="submission" date="2016-05" db="EMBL/GenBank/DDBJ databases">
        <title>Comparative genomics of biotechnologically important yeasts.</title>
        <authorList>
            <consortium name="DOE Joint Genome Institute"/>
            <person name="Riley R."/>
            <person name="Haridas S."/>
            <person name="Wolfe K.H."/>
            <person name="Lopes M.R."/>
            <person name="Hittinger C.T."/>
            <person name="Goker M."/>
            <person name="Salamov A."/>
            <person name="Wisecaver J."/>
            <person name="Long T.M."/>
            <person name="Aerts A.L."/>
            <person name="Barry K."/>
            <person name="Choi C."/>
            <person name="Clum A."/>
            <person name="Coughlan A.Y."/>
            <person name="Deshpande S."/>
            <person name="Douglass A.P."/>
            <person name="Hanson S.J."/>
            <person name="Klenk H.-P."/>
            <person name="Labutti K."/>
            <person name="Lapidus A."/>
            <person name="Lindquist E."/>
            <person name="Lipzen A."/>
            <person name="Meier-Kolthoff J.P."/>
            <person name="Ohm R.A."/>
            <person name="Otillar R.P."/>
            <person name="Pangilinan J."/>
            <person name="Peng Y."/>
            <person name="Rokas A."/>
            <person name="Rosa C.A."/>
            <person name="Scheuner C."/>
            <person name="Sibirny A.A."/>
            <person name="Slot J.C."/>
            <person name="Stielow J.B."/>
            <person name="Sun H."/>
            <person name="Kurtzman C.P."/>
            <person name="Blackwell M."/>
            <person name="Grigoriev I.V."/>
            <person name="Jeffries T.W."/>
        </authorList>
    </citation>
    <scope>NUCLEOTIDE SEQUENCE [LARGE SCALE GENOMIC DNA]</scope>
    <source>
        <strain evidence="3">NRRL Y-12698</strain>
    </source>
</reference>
<evidence type="ECO:0000313" key="2">
    <source>
        <dbReference type="EMBL" id="ODQ80076.1"/>
    </source>
</evidence>
<evidence type="ECO:0000313" key="3">
    <source>
        <dbReference type="Proteomes" id="UP000094336"/>
    </source>
</evidence>
<sequence length="653" mass="74028">MISKHWGSLFSVTVLSRTRLFSASRQTRWLSSYALDDDMDEFVAKLAKADIPRKHKQSLAVAPMFFQALRGRGGSWKQTTEVSTATQIEFDEALQEATVQGSEEAVNDCLKMLSQRLKKFSDHYDYILVPVTKRQLSAVKTRLDETAGVFYHHAPLEDIVVSLEKYAKVYVFAETAVTLFQALDRAKMLLSTFQRKFTIPREFTFAMLYLPISSDKRRESNGRPRLHEFMSTLVRTTKAHIYVDSKTGVISQEGTAITISAKDRMGYVKAYSKVMSKLDEMRRLNTQIIELPAFCSPILAKPENSPHKTNGPSVIETIQHRTGTKMEIASVPGSGIDYITFQNERLSQVEAAVREIQNTVDPLVRNILLFQVPEVYAPFFVGFRGVELDNLSSATETDVRIDRSYSNIPDSRIFRMEAPAPESPSPDSSCANVINYVSLAITAPQEEYVQEALRFLQLRYSNLLANIHNFQIPVRFCEPLVGSSQVSNPNGINKISELQFLTDTVIQIAAPQSERDVKAFTTLSVYGDASQVERVVKVVQLRINAFNEFNYPMFIPTQVVNKIRRISESTNTYAKVVDIESTWDREVYLKPYGLELVTFKDENIWGKRSNGRCKQAPFDGKYIIIFAENGEDLITAMNDYIRLQGKHCLVKPI</sequence>
<dbReference type="EMBL" id="KV454431">
    <property type="protein sequence ID" value="ODQ80076.1"/>
    <property type="molecule type" value="Genomic_DNA"/>
</dbReference>
<name>A0A1E3QQU5_9ASCO</name>
<dbReference type="InterPro" id="IPR004087">
    <property type="entry name" value="KH_dom"/>
</dbReference>
<dbReference type="Proteomes" id="UP000094336">
    <property type="component" value="Unassembled WGS sequence"/>
</dbReference>
<accession>A0A1E3QQU5</accession>
<dbReference type="AlphaFoldDB" id="A0A1E3QQU5"/>
<organism evidence="2 3">
    <name type="scientific">Babjeviella inositovora NRRL Y-12698</name>
    <dbReference type="NCBI Taxonomy" id="984486"/>
    <lineage>
        <taxon>Eukaryota</taxon>
        <taxon>Fungi</taxon>
        <taxon>Dikarya</taxon>
        <taxon>Ascomycota</taxon>
        <taxon>Saccharomycotina</taxon>
        <taxon>Pichiomycetes</taxon>
        <taxon>Serinales incertae sedis</taxon>
        <taxon>Babjeviella</taxon>
    </lineage>
</organism>
<feature type="domain" description="K Homology" evidence="1">
    <location>
        <begin position="364"/>
        <end position="461"/>
    </location>
</feature>
<protein>
    <recommendedName>
        <fullName evidence="1">K Homology domain-containing protein</fullName>
    </recommendedName>
</protein>
<gene>
    <name evidence="2" type="ORF">BABINDRAFT_161711</name>
</gene>